<dbReference type="SUPFAM" id="SSF81383">
    <property type="entry name" value="F-box domain"/>
    <property type="match status" value="1"/>
</dbReference>
<dbReference type="PANTHER" id="PTHR47719:SF2">
    <property type="entry name" value="SKP1-INTERACTING PARTNER 15"/>
    <property type="match status" value="1"/>
</dbReference>
<comment type="caution">
    <text evidence="2">The sequence shown here is derived from an EMBL/GenBank/DDBJ whole genome shotgun (WGS) entry which is preliminary data.</text>
</comment>
<feature type="domain" description="F-box" evidence="1">
    <location>
        <begin position="17"/>
        <end position="62"/>
    </location>
</feature>
<evidence type="ECO:0000313" key="2">
    <source>
        <dbReference type="EMBL" id="RWR73080.1"/>
    </source>
</evidence>
<dbReference type="EMBL" id="QPKB01000001">
    <property type="protein sequence ID" value="RWR73080.1"/>
    <property type="molecule type" value="Genomic_DNA"/>
</dbReference>
<proteinExistence type="predicted"/>
<dbReference type="Proteomes" id="UP000283530">
    <property type="component" value="Unassembled WGS sequence"/>
</dbReference>
<reference evidence="2 3" key="1">
    <citation type="journal article" date="2019" name="Nat. Plants">
        <title>Stout camphor tree genome fills gaps in understanding of flowering plant genome evolution.</title>
        <authorList>
            <person name="Chaw S.M."/>
            <person name="Liu Y.C."/>
            <person name="Wu Y.W."/>
            <person name="Wang H.Y."/>
            <person name="Lin C.I."/>
            <person name="Wu C.S."/>
            <person name="Ke H.M."/>
            <person name="Chang L.Y."/>
            <person name="Hsu C.Y."/>
            <person name="Yang H.T."/>
            <person name="Sudianto E."/>
            <person name="Hsu M.H."/>
            <person name="Wu K.P."/>
            <person name="Wang L.N."/>
            <person name="Leebens-Mack J.H."/>
            <person name="Tsai I.J."/>
        </authorList>
    </citation>
    <scope>NUCLEOTIDE SEQUENCE [LARGE SCALE GENOMIC DNA]</scope>
    <source>
        <strain evidence="3">cv. Chaw 1501</strain>
        <tissue evidence="2">Young leaves</tissue>
    </source>
</reference>
<name>A0A443N3K2_9MAGN</name>
<gene>
    <name evidence="2" type="ORF">CKAN_00133100</name>
</gene>
<dbReference type="CDD" id="cd09917">
    <property type="entry name" value="F-box_SF"/>
    <property type="match status" value="1"/>
</dbReference>
<organism evidence="2 3">
    <name type="scientific">Cinnamomum micranthum f. kanehirae</name>
    <dbReference type="NCBI Taxonomy" id="337451"/>
    <lineage>
        <taxon>Eukaryota</taxon>
        <taxon>Viridiplantae</taxon>
        <taxon>Streptophyta</taxon>
        <taxon>Embryophyta</taxon>
        <taxon>Tracheophyta</taxon>
        <taxon>Spermatophyta</taxon>
        <taxon>Magnoliopsida</taxon>
        <taxon>Magnoliidae</taxon>
        <taxon>Laurales</taxon>
        <taxon>Lauraceae</taxon>
        <taxon>Cinnamomum</taxon>
    </lineage>
</organism>
<keyword evidence="3" id="KW-1185">Reference proteome</keyword>
<dbReference type="PROSITE" id="PS50181">
    <property type="entry name" value="FBOX"/>
    <property type="match status" value="1"/>
</dbReference>
<dbReference type="SMART" id="SM00256">
    <property type="entry name" value="FBOX"/>
    <property type="match status" value="1"/>
</dbReference>
<dbReference type="Pfam" id="PF00646">
    <property type="entry name" value="F-box"/>
    <property type="match status" value="1"/>
</dbReference>
<evidence type="ECO:0000313" key="3">
    <source>
        <dbReference type="Proteomes" id="UP000283530"/>
    </source>
</evidence>
<dbReference type="PANTHER" id="PTHR47719">
    <property type="entry name" value="SKP1-INTERACTING PARTNER 15"/>
    <property type="match status" value="1"/>
</dbReference>
<evidence type="ECO:0000259" key="1">
    <source>
        <dbReference type="PROSITE" id="PS50181"/>
    </source>
</evidence>
<protein>
    <submittedName>
        <fullName evidence="2">SKP1-interacting partner 15</fullName>
    </submittedName>
</protein>
<dbReference type="Gene3D" id="1.20.1280.50">
    <property type="match status" value="1"/>
</dbReference>
<dbReference type="AlphaFoldDB" id="A0A443N3K2"/>
<dbReference type="OrthoDB" id="2751409at2759"/>
<accession>A0A443N3K2</accession>
<dbReference type="InterPro" id="IPR001810">
    <property type="entry name" value="F-box_dom"/>
</dbReference>
<sequence>METKRGSESAPEPVFNSSPIVELPLELLLNIFSHLTLREIVLCRSVCRLFRQTLTSSSFLRLASLIPPLPLLILRPSNHHHHHHHHHSSSIVNAFDPFHNQLLSFPLDFITPFQSTKITPVASSSGLLYLWSNPHSSLIVCNPLTRRFRLLFTLGSSWSLRHATVLVGSPGEVVVFNNLSALYYSPKFGRLSTYLAYKYRSPIVVSKTIFALCYTGPPPWWQPNESPWKLFSCKLQHFCRSGWERVDKAEWKAFLNMLEQPRLIRGRGNNEILMAGGLRSWDPPCSTFVILRLDLDRLEWDEVGRMPKRMFKWFEDSPKLKAFGGGDWVYVSGKSVRRVAMWNSSSSDWRWLHGVDGQRKSVRKGFVFHASLTAVP</sequence>
<dbReference type="InterPro" id="IPR036047">
    <property type="entry name" value="F-box-like_dom_sf"/>
</dbReference>